<dbReference type="InterPro" id="IPR018303">
    <property type="entry name" value="ATPase_P-typ_P_site"/>
</dbReference>
<feature type="transmembrane region" description="Helical" evidence="6">
    <location>
        <begin position="247"/>
        <end position="268"/>
    </location>
</feature>
<name>A0A0R2HFW8_9FIRM</name>
<feature type="transmembrane region" description="Helical" evidence="6">
    <location>
        <begin position="712"/>
        <end position="733"/>
    </location>
</feature>
<feature type="transmembrane region" description="Helical" evidence="6">
    <location>
        <begin position="58"/>
        <end position="76"/>
    </location>
</feature>
<dbReference type="Gene3D" id="1.20.1110.10">
    <property type="entry name" value="Calcium-transporting ATPase, transmembrane domain"/>
    <property type="match status" value="1"/>
</dbReference>
<dbReference type="SUPFAM" id="SSF81665">
    <property type="entry name" value="Calcium ATPase, transmembrane domain M"/>
    <property type="match status" value="1"/>
</dbReference>
<dbReference type="Gene3D" id="2.70.150.10">
    <property type="entry name" value="Calcium-transporting ATPase, cytoplasmic transduction domain A"/>
    <property type="match status" value="1"/>
</dbReference>
<dbReference type="Proteomes" id="UP000051841">
    <property type="component" value="Unassembled WGS sequence"/>
</dbReference>
<dbReference type="NCBIfam" id="TIGR01494">
    <property type="entry name" value="ATPase_P-type"/>
    <property type="match status" value="2"/>
</dbReference>
<comment type="caution">
    <text evidence="8">The sequence shown here is derived from an EMBL/GenBank/DDBJ whole genome shotgun (WGS) entry which is preliminary data.</text>
</comment>
<dbReference type="Pfam" id="PF00122">
    <property type="entry name" value="E1-E2_ATPase"/>
    <property type="match status" value="1"/>
</dbReference>
<dbReference type="SFLD" id="SFLDF00027">
    <property type="entry name" value="p-type_atpase"/>
    <property type="match status" value="1"/>
</dbReference>
<dbReference type="InterPro" id="IPR023299">
    <property type="entry name" value="ATPase_P-typ_cyto_dom_N"/>
</dbReference>
<feature type="transmembrane region" description="Helical" evidence="6">
    <location>
        <begin position="32"/>
        <end position="52"/>
    </location>
</feature>
<feature type="transmembrane region" description="Helical" evidence="6">
    <location>
        <begin position="687"/>
        <end position="705"/>
    </location>
</feature>
<feature type="transmembrane region" description="Helical" evidence="6">
    <location>
        <begin position="613"/>
        <end position="633"/>
    </location>
</feature>
<dbReference type="SUPFAM" id="SSF81653">
    <property type="entry name" value="Calcium ATPase, transduction domain A"/>
    <property type="match status" value="1"/>
</dbReference>
<keyword evidence="9" id="KW-1185">Reference proteome</keyword>
<dbReference type="Gene3D" id="3.40.50.1000">
    <property type="entry name" value="HAD superfamily/HAD-like"/>
    <property type="match status" value="1"/>
</dbReference>
<dbReference type="SFLD" id="SFLDS00003">
    <property type="entry name" value="Haloacid_Dehalogenase"/>
    <property type="match status" value="1"/>
</dbReference>
<reference evidence="8 9" key="1">
    <citation type="journal article" date="2015" name="Genome Announc.">
        <title>Expanding the biotechnology potential of lactobacilli through comparative genomics of 213 strains and associated genera.</title>
        <authorList>
            <person name="Sun Z."/>
            <person name="Harris H.M."/>
            <person name="McCann A."/>
            <person name="Guo C."/>
            <person name="Argimon S."/>
            <person name="Zhang W."/>
            <person name="Yang X."/>
            <person name="Jeffery I.B."/>
            <person name="Cooney J.C."/>
            <person name="Kagawa T.F."/>
            <person name="Liu W."/>
            <person name="Song Y."/>
            <person name="Salvetti E."/>
            <person name="Wrobel A."/>
            <person name="Rasinkangas P."/>
            <person name="Parkhill J."/>
            <person name="Rea M.C."/>
            <person name="O'Sullivan O."/>
            <person name="Ritari J."/>
            <person name="Douillard F.P."/>
            <person name="Paul Ross R."/>
            <person name="Yang R."/>
            <person name="Briner A.E."/>
            <person name="Felis G.E."/>
            <person name="de Vos W.M."/>
            <person name="Barrangou R."/>
            <person name="Klaenhammer T.R."/>
            <person name="Caufield P.W."/>
            <person name="Cui Y."/>
            <person name="Zhang H."/>
            <person name="O'Toole P.W."/>
        </authorList>
    </citation>
    <scope>NUCLEOTIDE SEQUENCE [LARGE SCALE GENOMIC DNA]</scope>
    <source>
        <strain evidence="8 9">DSM 20405</strain>
    </source>
</reference>
<comment type="subcellular location">
    <subcellularLocation>
        <location evidence="1">Membrane</location>
        <topology evidence="1">Multi-pass membrane protein</topology>
    </subcellularLocation>
</comment>
<dbReference type="GO" id="GO:0016020">
    <property type="term" value="C:membrane"/>
    <property type="evidence" value="ECO:0007669"/>
    <property type="project" value="UniProtKB-SubCell"/>
</dbReference>
<dbReference type="SUPFAM" id="SSF56784">
    <property type="entry name" value="HAD-like"/>
    <property type="match status" value="1"/>
</dbReference>
<evidence type="ECO:0000256" key="6">
    <source>
        <dbReference type="SAM" id="Phobius"/>
    </source>
</evidence>
<dbReference type="Gene3D" id="3.40.1110.10">
    <property type="entry name" value="Calcium-transporting ATPase, cytoplasmic domain N"/>
    <property type="match status" value="1"/>
</dbReference>
<gene>
    <name evidence="8" type="ORF">IV49_GL000815</name>
</gene>
<proteinExistence type="predicted"/>
<dbReference type="InterPro" id="IPR036412">
    <property type="entry name" value="HAD-like_sf"/>
</dbReference>
<feature type="transmembrane region" description="Helical" evidence="6">
    <location>
        <begin position="739"/>
        <end position="762"/>
    </location>
</feature>
<protein>
    <submittedName>
        <fullName evidence="8">Cation-transporting atpase</fullName>
    </submittedName>
</protein>
<dbReference type="Pfam" id="PF00702">
    <property type="entry name" value="Hydrolase"/>
    <property type="match status" value="1"/>
</dbReference>
<keyword evidence="4 6" id="KW-1133">Transmembrane helix</keyword>
<dbReference type="EMBL" id="JQBL01000002">
    <property type="protein sequence ID" value="KRN51342.1"/>
    <property type="molecule type" value="Genomic_DNA"/>
</dbReference>
<dbReference type="InterPro" id="IPR059000">
    <property type="entry name" value="ATPase_P-type_domA"/>
</dbReference>
<keyword evidence="5 6" id="KW-0472">Membrane</keyword>
<dbReference type="InterPro" id="IPR001757">
    <property type="entry name" value="P_typ_ATPase"/>
</dbReference>
<feature type="transmembrane region" description="Helical" evidence="6">
    <location>
        <begin position="207"/>
        <end position="227"/>
    </location>
</feature>
<dbReference type="InterPro" id="IPR008250">
    <property type="entry name" value="ATPase_P-typ_transduc_dom_A_sf"/>
</dbReference>
<dbReference type="AlphaFoldDB" id="A0A0R2HFW8"/>
<keyword evidence="3" id="KW-1278">Translocase</keyword>
<dbReference type="InterPro" id="IPR023298">
    <property type="entry name" value="ATPase_P-typ_TM_dom_sf"/>
</dbReference>
<dbReference type="PRINTS" id="PR00120">
    <property type="entry name" value="HATPASE"/>
</dbReference>
<evidence type="ECO:0000313" key="8">
    <source>
        <dbReference type="EMBL" id="KRN51342.1"/>
    </source>
</evidence>
<dbReference type="InterPro" id="IPR023214">
    <property type="entry name" value="HAD_sf"/>
</dbReference>
<dbReference type="InterPro" id="IPR044492">
    <property type="entry name" value="P_typ_ATPase_HD_dom"/>
</dbReference>
<dbReference type="PRINTS" id="PR00119">
    <property type="entry name" value="CATATPASE"/>
</dbReference>
<evidence type="ECO:0000256" key="1">
    <source>
        <dbReference type="ARBA" id="ARBA00004141"/>
    </source>
</evidence>
<dbReference type="RefSeq" id="WP_051654432.1">
    <property type="nucleotide sequence ID" value="NZ_JNKN01000064.1"/>
</dbReference>
<feature type="domain" description="P-type ATPase A" evidence="7">
    <location>
        <begin position="93"/>
        <end position="187"/>
    </location>
</feature>
<organism evidence="8 9">
    <name type="scientific">Kandleria vitulina DSM 20405</name>
    <dbReference type="NCBI Taxonomy" id="1410657"/>
    <lineage>
        <taxon>Bacteria</taxon>
        <taxon>Bacillati</taxon>
        <taxon>Bacillota</taxon>
        <taxon>Erysipelotrichia</taxon>
        <taxon>Erysipelotrichales</taxon>
        <taxon>Coprobacillaceae</taxon>
        <taxon>Kandleria</taxon>
    </lineage>
</organism>
<dbReference type="PATRIC" id="fig|1410657.5.peg.849"/>
<keyword evidence="2 6" id="KW-0812">Transmembrane</keyword>
<dbReference type="GO" id="GO:0016887">
    <property type="term" value="F:ATP hydrolysis activity"/>
    <property type="evidence" value="ECO:0007669"/>
    <property type="project" value="InterPro"/>
</dbReference>
<dbReference type="PANTHER" id="PTHR42861">
    <property type="entry name" value="CALCIUM-TRANSPORTING ATPASE"/>
    <property type="match status" value="1"/>
</dbReference>
<accession>A0A0R2HFW8</accession>
<feature type="transmembrane region" description="Helical" evidence="6">
    <location>
        <begin position="654"/>
        <end position="675"/>
    </location>
</feature>
<sequence>MNGLNYNEVNERIQKGQINTSAKDISKTKKQIVFEHVFTYFNGLNLFLAMMIVFSGRYINLTFIGVVFFNTIIGIIQELKVKKTIDELSIVMDQSVLVRRNGQDEIINSDKLVLDDVYTLKVGTQIPCDSAVLDGYFEVNEALLTGESKPVKKVKGTHVLAGTFVTSGSGMVKAEKVGDDNYSSELLMKVKKKNNATSEMKDAIEKVIKVLSIIIVPVGLMLFRAQYNANADISDAIVKTVAGVVGMIPEGLVLLTSVSFVLGVGRLAKKQALVQQMESIEALSRVDTLCLDKTGTITTGELRVNNTVIFYDLGYDDQKVNEVMSAFVDNGEEGNMTQAALRQYFHEEHHLQSVKFIPFSSDRKFQAVTYDNGCSYVLGAPEYLTTDTTILKLVADYSYAGYRVLMLGEASRIHRHKETYDDFVPMALIVISDIIKEDAKDTFAFFEKEGVDIKVLSGDNPITVSRVCMMAGLKKGDRYIDASKLPDDIASLSKIIDDYQVFGRVKPEQKELIIQALQKKEHIVAMVGDGVNDVLAIKESDCGIAMANGADAAKHSAHIVLLDSQFSSMKDIFKEGRTIVANIEKVSALYLTKTIYSTGLSLIFSLIGKAYPFTPFQLSIISSFAIGYPSFFITLEKDVDMQSKGFLRHVLNTALPCGLSIIFYVLLSLFMTSYLSLNMRTFNTLSYYMTVLVSFIVLYKVCLPLNKYRKAIFGICSVCVVVALVFLSKYLSIYSLFDFHSILVIPLALSSFIMTALFTNIINKMRLRNVIKQAKKYFI</sequence>
<dbReference type="SUPFAM" id="SSF81660">
    <property type="entry name" value="Metal cation-transporting ATPase, ATP-binding domain N"/>
    <property type="match status" value="1"/>
</dbReference>
<evidence type="ECO:0000256" key="3">
    <source>
        <dbReference type="ARBA" id="ARBA00022967"/>
    </source>
</evidence>
<dbReference type="PROSITE" id="PS00154">
    <property type="entry name" value="ATPASE_E1_E2"/>
    <property type="match status" value="1"/>
</dbReference>
<evidence type="ECO:0000256" key="5">
    <source>
        <dbReference type="ARBA" id="ARBA00023136"/>
    </source>
</evidence>
<dbReference type="GO" id="GO:0005524">
    <property type="term" value="F:ATP binding"/>
    <property type="evidence" value="ECO:0007669"/>
    <property type="project" value="InterPro"/>
</dbReference>
<evidence type="ECO:0000256" key="4">
    <source>
        <dbReference type="ARBA" id="ARBA00022989"/>
    </source>
</evidence>
<evidence type="ECO:0000256" key="2">
    <source>
        <dbReference type="ARBA" id="ARBA00022692"/>
    </source>
</evidence>
<evidence type="ECO:0000313" key="9">
    <source>
        <dbReference type="Proteomes" id="UP000051841"/>
    </source>
</evidence>
<feature type="transmembrane region" description="Helical" evidence="6">
    <location>
        <begin position="587"/>
        <end position="607"/>
    </location>
</feature>
<evidence type="ECO:0000259" key="7">
    <source>
        <dbReference type="Pfam" id="PF00122"/>
    </source>
</evidence>
<dbReference type="SFLD" id="SFLDG00002">
    <property type="entry name" value="C1.7:_P-type_atpase_like"/>
    <property type="match status" value="1"/>
</dbReference>